<keyword evidence="3" id="KW-1185">Reference proteome</keyword>
<protein>
    <recommendedName>
        <fullName evidence="4">Arylsulfatase</fullName>
    </recommendedName>
</protein>
<dbReference type="OrthoDB" id="978447at2"/>
<evidence type="ECO:0008006" key="4">
    <source>
        <dbReference type="Google" id="ProtNLM"/>
    </source>
</evidence>
<dbReference type="GO" id="GO:0047661">
    <property type="term" value="F:amino-acid racemase activity"/>
    <property type="evidence" value="ECO:0007669"/>
    <property type="project" value="InterPro"/>
</dbReference>
<evidence type="ECO:0000313" key="3">
    <source>
        <dbReference type="Proteomes" id="UP000319555"/>
    </source>
</evidence>
<sequence length="221" mass="23635">MADHPRVALIHATKVAIDPIEEAAAKLWPEAETISILEEGLSVDRAKSAELSGDLVRRIVDLSRYAEAAGADGVLFTCSAFGSAIERADFESNIPVMKPNEAMFDTAFSYGDCVVMLYTFPPAAGGMEDEFREAAREKGSTAQISSIFCDGALDAKKAGDDGAHNRLIADTAATVEDADVILLAQFSMAGAVDAVRARTDIPVLTSPEAAIEEIRRRIEQK</sequence>
<evidence type="ECO:0000313" key="2">
    <source>
        <dbReference type="EMBL" id="SMO85373.1"/>
    </source>
</evidence>
<reference evidence="2 3" key="1">
    <citation type="submission" date="2017-05" db="EMBL/GenBank/DDBJ databases">
        <authorList>
            <person name="Varghese N."/>
            <person name="Submissions S."/>
        </authorList>
    </citation>
    <scope>NUCLEOTIDE SEQUENCE [LARGE SCALE GENOMIC DNA]</scope>
    <source>
        <strain evidence="2 3">DSM 28009</strain>
    </source>
</reference>
<evidence type="ECO:0000256" key="1">
    <source>
        <dbReference type="ARBA" id="ARBA00038414"/>
    </source>
</evidence>
<dbReference type="Gene3D" id="3.40.50.12500">
    <property type="match status" value="1"/>
</dbReference>
<dbReference type="InterPro" id="IPR053714">
    <property type="entry name" value="Iso_Racemase_Enz_sf"/>
</dbReference>
<proteinExistence type="inferred from homology"/>
<dbReference type="InterPro" id="IPR015942">
    <property type="entry name" value="Asp/Glu/hydantoin_racemase"/>
</dbReference>
<gene>
    <name evidence="2" type="ORF">SAMN06265380_11280</name>
</gene>
<dbReference type="Pfam" id="PF01177">
    <property type="entry name" value="Asp_Glu_race"/>
    <property type="match status" value="1"/>
</dbReference>
<dbReference type="AlphaFoldDB" id="A0A521EN75"/>
<dbReference type="Proteomes" id="UP000319555">
    <property type="component" value="Unassembled WGS sequence"/>
</dbReference>
<dbReference type="EMBL" id="FXTE01000012">
    <property type="protein sequence ID" value="SMO85373.1"/>
    <property type="molecule type" value="Genomic_DNA"/>
</dbReference>
<comment type="similarity">
    <text evidence="1">Belongs to the HyuE racemase family.</text>
</comment>
<organism evidence="2 3">
    <name type="scientific">Ruegeria faecimaris</name>
    <dbReference type="NCBI Taxonomy" id="686389"/>
    <lineage>
        <taxon>Bacteria</taxon>
        <taxon>Pseudomonadati</taxon>
        <taxon>Pseudomonadota</taxon>
        <taxon>Alphaproteobacteria</taxon>
        <taxon>Rhodobacterales</taxon>
        <taxon>Roseobacteraceae</taxon>
        <taxon>Ruegeria</taxon>
    </lineage>
</organism>
<name>A0A521EN75_9RHOB</name>
<accession>A0A521EN75</accession>
<dbReference type="RefSeq" id="WP_142639039.1">
    <property type="nucleotide sequence ID" value="NZ_FXTE01000012.1"/>
</dbReference>